<evidence type="ECO:0000256" key="3">
    <source>
        <dbReference type="ARBA" id="ARBA00012078"/>
    </source>
</evidence>
<dbReference type="InterPro" id="IPR000870">
    <property type="entry name" value="Homoserine_kinase"/>
</dbReference>
<dbReference type="PANTHER" id="PTHR20861">
    <property type="entry name" value="HOMOSERINE/4-DIPHOSPHOCYTIDYL-2-C-METHYL-D-ERYTHRITOL KINASE"/>
    <property type="match status" value="1"/>
</dbReference>
<dbReference type="InterPro" id="IPR006203">
    <property type="entry name" value="GHMP_knse_ATP-bd_CS"/>
</dbReference>
<keyword evidence="9 13" id="KW-0418">Kinase</keyword>
<comment type="subcellular location">
    <subcellularLocation>
        <location evidence="13">Cytoplasm</location>
    </subcellularLocation>
</comment>
<comment type="similarity">
    <text evidence="2 13">Belongs to the GHMP kinase family. Homoserine kinase subfamily.</text>
</comment>
<dbReference type="Gene3D" id="3.30.70.890">
    <property type="entry name" value="GHMP kinase, C-terminal domain"/>
    <property type="match status" value="1"/>
</dbReference>
<dbReference type="InterPro" id="IPR006204">
    <property type="entry name" value="GHMP_kinase_N_dom"/>
</dbReference>
<evidence type="ECO:0000256" key="2">
    <source>
        <dbReference type="ARBA" id="ARBA00007370"/>
    </source>
</evidence>
<sequence length="323" mass="32673">MLLRADIEVAVPATSANLGAGYDSFGMALDVHDTVRATLHPEPVDPAHCVSVFGEGEDLLPSSRDHLVHRVTSEILAGRGLAELADRLSLACHNVIPHSRGMGSSAAAVVAGIAIADSLAKLSGLEQEDPARSLARAVGYEGHPDNAAPALFGGVTLCYPDGAGGVRSASVPVDESVRVVLVIPPERLDTGVARGLLPARVAHAEAAANSAVAGLFVHAISNAPDLLLDATVDRLHQEFRRPGMPEALARVDALRAAGLAAVVSGAGPTVAVLGTGEDLVARVTAVLGAAVPGDTSRILGTTVAAAGVTTTVTNVETRGAVIG</sequence>
<dbReference type="EMBL" id="BAAANO010000008">
    <property type="protein sequence ID" value="GAA2002530.1"/>
    <property type="molecule type" value="Genomic_DNA"/>
</dbReference>
<dbReference type="Pfam" id="PF00288">
    <property type="entry name" value="GHMP_kinases_N"/>
    <property type="match status" value="1"/>
</dbReference>
<proteinExistence type="inferred from homology"/>
<dbReference type="InterPro" id="IPR014721">
    <property type="entry name" value="Ribsml_uS5_D2-typ_fold_subgr"/>
</dbReference>
<evidence type="ECO:0000259" key="15">
    <source>
        <dbReference type="Pfam" id="PF08544"/>
    </source>
</evidence>
<evidence type="ECO:0000256" key="5">
    <source>
        <dbReference type="ARBA" id="ARBA00022605"/>
    </source>
</evidence>
<keyword evidence="6 13" id="KW-0808">Transferase</keyword>
<evidence type="ECO:0000313" key="17">
    <source>
        <dbReference type="Proteomes" id="UP001500755"/>
    </source>
</evidence>
<dbReference type="PROSITE" id="PS00627">
    <property type="entry name" value="GHMP_KINASES_ATP"/>
    <property type="match status" value="1"/>
</dbReference>
<comment type="pathway">
    <text evidence="1 13">Amino-acid biosynthesis; L-threonine biosynthesis; L-threonine from L-aspartate: step 4/5.</text>
</comment>
<evidence type="ECO:0000256" key="7">
    <source>
        <dbReference type="ARBA" id="ARBA00022697"/>
    </source>
</evidence>
<dbReference type="SUPFAM" id="SSF55060">
    <property type="entry name" value="GHMP Kinase, C-terminal domain"/>
    <property type="match status" value="1"/>
</dbReference>
<dbReference type="EC" id="2.7.1.39" evidence="3 13"/>
<keyword evidence="17" id="KW-1185">Reference proteome</keyword>
<dbReference type="SUPFAM" id="SSF54211">
    <property type="entry name" value="Ribosomal protein S5 domain 2-like"/>
    <property type="match status" value="1"/>
</dbReference>
<keyword evidence="8 13" id="KW-0547">Nucleotide-binding</keyword>
<evidence type="ECO:0000256" key="8">
    <source>
        <dbReference type="ARBA" id="ARBA00022741"/>
    </source>
</evidence>
<dbReference type="InterPro" id="IPR013750">
    <property type="entry name" value="GHMP_kinase_C_dom"/>
</dbReference>
<evidence type="ECO:0000256" key="6">
    <source>
        <dbReference type="ARBA" id="ARBA00022679"/>
    </source>
</evidence>
<name>A0ABP5ESH5_9MICO</name>
<comment type="catalytic activity">
    <reaction evidence="11 13">
        <text>L-homoserine + ATP = O-phospho-L-homoserine + ADP + H(+)</text>
        <dbReference type="Rhea" id="RHEA:13985"/>
        <dbReference type="ChEBI" id="CHEBI:15378"/>
        <dbReference type="ChEBI" id="CHEBI:30616"/>
        <dbReference type="ChEBI" id="CHEBI:57476"/>
        <dbReference type="ChEBI" id="CHEBI:57590"/>
        <dbReference type="ChEBI" id="CHEBI:456216"/>
        <dbReference type="EC" id="2.7.1.39"/>
    </reaction>
</comment>
<dbReference type="NCBIfam" id="TIGR00191">
    <property type="entry name" value="thrB"/>
    <property type="match status" value="1"/>
</dbReference>
<dbReference type="InterPro" id="IPR020568">
    <property type="entry name" value="Ribosomal_Su5_D2-typ_SF"/>
</dbReference>
<evidence type="ECO:0000256" key="13">
    <source>
        <dbReference type="HAMAP-Rule" id="MF_00384"/>
    </source>
</evidence>
<reference evidence="17" key="1">
    <citation type="journal article" date="2019" name="Int. J. Syst. Evol. Microbiol.">
        <title>The Global Catalogue of Microorganisms (GCM) 10K type strain sequencing project: providing services to taxonomists for standard genome sequencing and annotation.</title>
        <authorList>
            <consortium name="The Broad Institute Genomics Platform"/>
            <consortium name="The Broad Institute Genome Sequencing Center for Infectious Disease"/>
            <person name="Wu L."/>
            <person name="Ma J."/>
        </authorList>
    </citation>
    <scope>NUCLEOTIDE SEQUENCE [LARGE SCALE GENOMIC DNA]</scope>
    <source>
        <strain evidence="17">JCM 14546</strain>
    </source>
</reference>
<dbReference type="Proteomes" id="UP001500755">
    <property type="component" value="Unassembled WGS sequence"/>
</dbReference>
<accession>A0ABP5ESH5</accession>
<dbReference type="PIRSF" id="PIRSF000676">
    <property type="entry name" value="Homoser_kin"/>
    <property type="match status" value="1"/>
</dbReference>
<feature type="domain" description="GHMP kinase N-terminal" evidence="14">
    <location>
        <begin position="86"/>
        <end position="154"/>
    </location>
</feature>
<feature type="domain" description="GHMP kinase C-terminal" evidence="15">
    <location>
        <begin position="233"/>
        <end position="288"/>
    </location>
</feature>
<dbReference type="HAMAP" id="MF_00384">
    <property type="entry name" value="Homoser_kinase"/>
    <property type="match status" value="1"/>
</dbReference>
<dbReference type="PRINTS" id="PR00958">
    <property type="entry name" value="HOMSERKINASE"/>
</dbReference>
<dbReference type="Gene3D" id="3.30.230.10">
    <property type="match status" value="1"/>
</dbReference>
<comment type="function">
    <text evidence="12 13">Catalyzes the ATP-dependent phosphorylation of L-homoserine to L-homoserine phosphate.</text>
</comment>
<keyword evidence="7 13" id="KW-0791">Threonine biosynthesis</keyword>
<evidence type="ECO:0000256" key="9">
    <source>
        <dbReference type="ARBA" id="ARBA00022777"/>
    </source>
</evidence>
<protein>
    <recommendedName>
        <fullName evidence="4 13">Homoserine kinase</fullName>
        <shortName evidence="13">HK</shortName>
        <shortName evidence="13">HSK</shortName>
        <ecNumber evidence="3 13">2.7.1.39</ecNumber>
    </recommendedName>
</protein>
<evidence type="ECO:0000259" key="14">
    <source>
        <dbReference type="Pfam" id="PF00288"/>
    </source>
</evidence>
<dbReference type="PANTHER" id="PTHR20861:SF1">
    <property type="entry name" value="HOMOSERINE KINASE"/>
    <property type="match status" value="1"/>
</dbReference>
<comment type="caution">
    <text evidence="16">The sequence shown here is derived from an EMBL/GenBank/DDBJ whole genome shotgun (WGS) entry which is preliminary data.</text>
</comment>
<evidence type="ECO:0000256" key="4">
    <source>
        <dbReference type="ARBA" id="ARBA00017858"/>
    </source>
</evidence>
<dbReference type="InterPro" id="IPR036554">
    <property type="entry name" value="GHMP_kinase_C_sf"/>
</dbReference>
<keyword evidence="10 13" id="KW-0067">ATP-binding</keyword>
<feature type="binding site" evidence="13">
    <location>
        <begin position="97"/>
        <end position="107"/>
    </location>
    <ligand>
        <name>ATP</name>
        <dbReference type="ChEBI" id="CHEBI:30616"/>
    </ligand>
</feature>
<evidence type="ECO:0000256" key="10">
    <source>
        <dbReference type="ARBA" id="ARBA00022840"/>
    </source>
</evidence>
<evidence type="ECO:0000256" key="11">
    <source>
        <dbReference type="ARBA" id="ARBA00049375"/>
    </source>
</evidence>
<dbReference type="Pfam" id="PF08544">
    <property type="entry name" value="GHMP_kinases_C"/>
    <property type="match status" value="1"/>
</dbReference>
<evidence type="ECO:0000256" key="1">
    <source>
        <dbReference type="ARBA" id="ARBA00005015"/>
    </source>
</evidence>
<gene>
    <name evidence="13 16" type="primary">thrB</name>
    <name evidence="16" type="ORF">GCM10009755_09160</name>
</gene>
<keyword evidence="5 13" id="KW-0028">Amino-acid biosynthesis</keyword>
<dbReference type="GO" id="GO:0016301">
    <property type="term" value="F:kinase activity"/>
    <property type="evidence" value="ECO:0007669"/>
    <property type="project" value="UniProtKB-KW"/>
</dbReference>
<keyword evidence="13" id="KW-0963">Cytoplasm</keyword>
<organism evidence="16 17">
    <name type="scientific">Brevibacterium samyangense</name>
    <dbReference type="NCBI Taxonomy" id="366888"/>
    <lineage>
        <taxon>Bacteria</taxon>
        <taxon>Bacillati</taxon>
        <taxon>Actinomycetota</taxon>
        <taxon>Actinomycetes</taxon>
        <taxon>Micrococcales</taxon>
        <taxon>Brevibacteriaceae</taxon>
        <taxon>Brevibacterium</taxon>
    </lineage>
</organism>
<evidence type="ECO:0000256" key="12">
    <source>
        <dbReference type="ARBA" id="ARBA00049954"/>
    </source>
</evidence>
<evidence type="ECO:0000313" key="16">
    <source>
        <dbReference type="EMBL" id="GAA2002530.1"/>
    </source>
</evidence>